<dbReference type="EMBL" id="JAWWNJ010000009">
    <property type="protein sequence ID" value="KAK7048084.1"/>
    <property type="molecule type" value="Genomic_DNA"/>
</dbReference>
<evidence type="ECO:0000313" key="2">
    <source>
        <dbReference type="Proteomes" id="UP001362999"/>
    </source>
</evidence>
<evidence type="ECO:0000313" key="1">
    <source>
        <dbReference type="EMBL" id="KAK7048084.1"/>
    </source>
</evidence>
<sequence length="269" mass="30333">MSHHDSSLPGPSLTESIVVNDVALSMPQLGPAESTIVAFWQKIAFLTTRTRREDGKWIGGEQVRHWNATNTQGCDKCTKGRIIKQCTVDEYQAGCKTCRLSRTACDRKTKFLFEMTRNDFFPTMDLFLQAYNQKQPATCRSVRKMANKRLKSTLPYSMSHRGYIAGEESVLSQEDSSDIPCQDDTTRDKLYTETVQGRKAVEGVLAKQGKMEGTLDKVLTKLDSMNNEMGSIKSDMVSMKGEMRSLKGEMDQLIDLLITLLRAQRLHTT</sequence>
<accession>A0AAW0DA98</accession>
<organism evidence="1 2">
    <name type="scientific">Favolaschia claudopus</name>
    <dbReference type="NCBI Taxonomy" id="2862362"/>
    <lineage>
        <taxon>Eukaryota</taxon>
        <taxon>Fungi</taxon>
        <taxon>Dikarya</taxon>
        <taxon>Basidiomycota</taxon>
        <taxon>Agaricomycotina</taxon>
        <taxon>Agaricomycetes</taxon>
        <taxon>Agaricomycetidae</taxon>
        <taxon>Agaricales</taxon>
        <taxon>Marasmiineae</taxon>
        <taxon>Mycenaceae</taxon>
        <taxon>Favolaschia</taxon>
    </lineage>
</organism>
<gene>
    <name evidence="1" type="ORF">R3P38DRAFT_2867267</name>
</gene>
<comment type="caution">
    <text evidence="1">The sequence shown here is derived from an EMBL/GenBank/DDBJ whole genome shotgun (WGS) entry which is preliminary data.</text>
</comment>
<proteinExistence type="predicted"/>
<dbReference type="Proteomes" id="UP001362999">
    <property type="component" value="Unassembled WGS sequence"/>
</dbReference>
<protein>
    <recommendedName>
        <fullName evidence="3">Zn(2)-C6 fungal-type domain-containing protein</fullName>
    </recommendedName>
</protein>
<reference evidence="1 2" key="1">
    <citation type="journal article" date="2024" name="J Genomics">
        <title>Draft genome sequencing and assembly of Favolaschia claudopus CIRM-BRFM 2984 isolated from oak limbs.</title>
        <authorList>
            <person name="Navarro D."/>
            <person name="Drula E."/>
            <person name="Chaduli D."/>
            <person name="Cazenave R."/>
            <person name="Ahrendt S."/>
            <person name="Wang J."/>
            <person name="Lipzen A."/>
            <person name="Daum C."/>
            <person name="Barry K."/>
            <person name="Grigoriev I.V."/>
            <person name="Favel A."/>
            <person name="Rosso M.N."/>
            <person name="Martin F."/>
        </authorList>
    </citation>
    <scope>NUCLEOTIDE SEQUENCE [LARGE SCALE GENOMIC DNA]</scope>
    <source>
        <strain evidence="1 2">CIRM-BRFM 2984</strain>
    </source>
</reference>
<dbReference type="AlphaFoldDB" id="A0AAW0DA98"/>
<keyword evidence="2" id="KW-1185">Reference proteome</keyword>
<name>A0AAW0DA98_9AGAR</name>
<evidence type="ECO:0008006" key="3">
    <source>
        <dbReference type="Google" id="ProtNLM"/>
    </source>
</evidence>